<protein>
    <submittedName>
        <fullName evidence="1">Bm1629, isoform c</fullName>
    </submittedName>
</protein>
<dbReference type="AlphaFoldDB" id="A0A1I9G5W4"/>
<evidence type="ECO:0000313" key="2">
    <source>
        <dbReference type="WormBase" id="Bm1629c"/>
    </source>
</evidence>
<sequence>MRKLFGHFGKKKLKKVSFDEQRLKTFVYDKDTIDGSSEILHIKSPFTEILMLVSTSKTKHAMLELLMTNKATF</sequence>
<evidence type="ECO:0000313" key="1">
    <source>
        <dbReference type="EMBL" id="CDQ02240.1"/>
    </source>
</evidence>
<proteinExistence type="predicted"/>
<dbReference type="WormBase" id="Bm1629c">
    <property type="protein sequence ID" value="BM47119"/>
    <property type="gene ID" value="WBGene00221890"/>
</dbReference>
<gene>
    <name evidence="1 2" type="ORF">Bm1629</name>
    <name evidence="1" type="ORF">BM_Bm1629</name>
</gene>
<organism evidence="1">
    <name type="scientific">Brugia malayi</name>
    <name type="common">Filarial nematode worm</name>
    <dbReference type="NCBI Taxonomy" id="6279"/>
    <lineage>
        <taxon>Eukaryota</taxon>
        <taxon>Metazoa</taxon>
        <taxon>Ecdysozoa</taxon>
        <taxon>Nematoda</taxon>
        <taxon>Chromadorea</taxon>
        <taxon>Rhabditida</taxon>
        <taxon>Spirurina</taxon>
        <taxon>Spiruromorpha</taxon>
        <taxon>Filarioidea</taxon>
        <taxon>Onchocercidae</taxon>
        <taxon>Brugia</taxon>
    </lineage>
</organism>
<dbReference type="EMBL" id="LN857024">
    <property type="protein sequence ID" value="CDQ02240.1"/>
    <property type="molecule type" value="Genomic_DNA"/>
</dbReference>
<reference evidence="1" key="2">
    <citation type="submission" date="2012-12" db="EMBL/GenBank/DDBJ databases">
        <authorList>
            <consortium name="WormBase Consortium"/>
            <person name="Ghedin E."/>
            <person name="Paulini M."/>
        </authorList>
    </citation>
    <scope>NUCLEOTIDE SEQUENCE</scope>
    <source>
        <strain evidence="1">FR3</strain>
    </source>
</reference>
<accession>A0A1I9G5W4</accession>
<name>A0A1I9G5W4_BRUMA</name>
<reference evidence="1" key="1">
    <citation type="journal article" date="2007" name="Science">
        <title>Draft genome of the filarial nematode parasite Brugia malayi.</title>
        <authorList>
            <person name="Ghedin E."/>
            <person name="Wang S."/>
            <person name="Spiro D."/>
            <person name="Caler E."/>
            <person name="Zhao Q."/>
            <person name="Crabtree J."/>
            <person name="Allen J.E."/>
            <person name="Delcher A.L."/>
            <person name="Guiliano D.B."/>
            <person name="Miranda-Saavedra D."/>
            <person name="Angiuoli S.V."/>
            <person name="Creasy T."/>
            <person name="Amedeo P."/>
            <person name="Haas B."/>
            <person name="El-Sayed N.M."/>
            <person name="Wortman J.R."/>
            <person name="Feldblyum T."/>
            <person name="Tallon L."/>
            <person name="Schatz M."/>
            <person name="Shumway M."/>
            <person name="Koo H."/>
            <person name="Salzberg S.L."/>
            <person name="Schobel S."/>
            <person name="Pertea M."/>
            <person name="Pop M."/>
            <person name="White O."/>
            <person name="Barton G.J."/>
            <person name="Carlow C.K."/>
            <person name="Crawford M.J."/>
            <person name="Daub J."/>
            <person name="Dimmic M.W."/>
            <person name="Estes C.F."/>
            <person name="Foster J.M."/>
            <person name="Ganatra M."/>
            <person name="Gregory W.F."/>
            <person name="Johnson N.M."/>
            <person name="Jin J."/>
            <person name="Komuniecki R."/>
            <person name="Korf I."/>
            <person name="Kumar S."/>
            <person name="Laney S."/>
            <person name="Li B.W."/>
            <person name="Li W."/>
            <person name="Lindblom T.H."/>
            <person name="Lustigman S."/>
            <person name="Ma D."/>
            <person name="Maina C.V."/>
            <person name="Martin D.M."/>
            <person name="McCarter J.P."/>
            <person name="McReynolds L."/>
            <person name="Mitreva M."/>
            <person name="Nutman T.B."/>
            <person name="Parkinson J."/>
            <person name="Peregrin-Alvarez J.M."/>
            <person name="Poole C."/>
            <person name="Ren Q."/>
            <person name="Saunders L."/>
            <person name="Sluder A.E."/>
            <person name="Smith K."/>
            <person name="Stanke M."/>
            <person name="Unnasch T.R."/>
            <person name="Ware J."/>
            <person name="Wei A.D."/>
            <person name="Weil G."/>
            <person name="Williams D.J."/>
            <person name="Zhang Y."/>
            <person name="Williams S.A."/>
            <person name="Fraser-Liggett C."/>
            <person name="Slatko B."/>
            <person name="Blaxter M.L."/>
            <person name="Scott A.L."/>
        </authorList>
    </citation>
    <scope>NUCLEOTIDE SEQUENCE</scope>
    <source>
        <strain evidence="1">FR3</strain>
    </source>
</reference>